<organism evidence="2 3">
    <name type="scientific">Tychonema bourrellyi FEM_GT703</name>
    <dbReference type="NCBI Taxonomy" id="2040638"/>
    <lineage>
        <taxon>Bacteria</taxon>
        <taxon>Bacillati</taxon>
        <taxon>Cyanobacteriota</taxon>
        <taxon>Cyanophyceae</taxon>
        <taxon>Oscillatoriophycideae</taxon>
        <taxon>Oscillatoriales</taxon>
        <taxon>Microcoleaceae</taxon>
        <taxon>Tychonema</taxon>
    </lineage>
</organism>
<accession>A0A2G4EZ92</accession>
<dbReference type="InterPro" id="IPR041049">
    <property type="entry name" value="DUF5615"/>
</dbReference>
<protein>
    <recommendedName>
        <fullName evidence="1">DUF5615 domain-containing protein</fullName>
    </recommendedName>
</protein>
<name>A0A2G4EZ92_9CYAN</name>
<proteinExistence type="predicted"/>
<dbReference type="RefSeq" id="WP_096830606.1">
    <property type="nucleotide sequence ID" value="NZ_NXIB02000077.1"/>
</dbReference>
<dbReference type="OrthoDB" id="426839at2"/>
<sequence length="110" mass="12376">MAKIKFHLDENITLAIGNGLRRRGIDVTTTPEQGMIGQSDEQQLAFSLSQERVIFTQDTDFLRLHHAGLSHAGIVYCPQTSKSIGEILQGLVLIWEVLNAEEMNNHLEYL</sequence>
<evidence type="ECO:0000313" key="2">
    <source>
        <dbReference type="EMBL" id="PHX54808.1"/>
    </source>
</evidence>
<gene>
    <name evidence="2" type="ORF">CP500_014170</name>
</gene>
<evidence type="ECO:0000259" key="1">
    <source>
        <dbReference type="Pfam" id="PF18480"/>
    </source>
</evidence>
<dbReference type="EMBL" id="NXIB02000077">
    <property type="protein sequence ID" value="PHX54808.1"/>
    <property type="molecule type" value="Genomic_DNA"/>
</dbReference>
<comment type="caution">
    <text evidence="2">The sequence shown here is derived from an EMBL/GenBank/DDBJ whole genome shotgun (WGS) entry which is preliminary data.</text>
</comment>
<keyword evidence="3" id="KW-1185">Reference proteome</keyword>
<dbReference type="AlphaFoldDB" id="A0A2G4EZ92"/>
<dbReference type="Pfam" id="PF18480">
    <property type="entry name" value="DUF5615"/>
    <property type="match status" value="1"/>
</dbReference>
<dbReference type="Proteomes" id="UP000226442">
    <property type="component" value="Unassembled WGS sequence"/>
</dbReference>
<reference evidence="2" key="1">
    <citation type="submission" date="2017-10" db="EMBL/GenBank/DDBJ databases">
        <title>Draft genome sequence of the planktic cyanobacteria Tychonema bourrellyi isolated from alpine lentic freshwater.</title>
        <authorList>
            <person name="Tett A."/>
            <person name="Armanini F."/>
            <person name="Asnicar F."/>
            <person name="Boscaini A."/>
            <person name="Pasolli E."/>
            <person name="Zolfo M."/>
            <person name="Donati C."/>
            <person name="Salmaso N."/>
            <person name="Segata N."/>
        </authorList>
    </citation>
    <scope>NUCLEOTIDE SEQUENCE</scope>
    <source>
        <strain evidence="2">FEM_GT703</strain>
    </source>
</reference>
<evidence type="ECO:0000313" key="3">
    <source>
        <dbReference type="Proteomes" id="UP000226442"/>
    </source>
</evidence>
<feature type="domain" description="DUF5615" evidence="1">
    <location>
        <begin position="5"/>
        <end position="107"/>
    </location>
</feature>